<name>A0ABQ1XJY7_9PROT</name>
<comment type="caution">
    <text evidence="1">The sequence shown here is derived from an EMBL/GenBank/DDBJ whole genome shotgun (WGS) entry which is preliminary data.</text>
</comment>
<accession>A0ABQ1XJY7</accession>
<sequence length="133" mass="15104">MAAHEIFVSRSKFAQTSHTRNSDADMKSLNAHAVEPKVMFDRRELDTILRVYGMMVAAGEWRDYAIDGLKDRAEFSVFRHAAEFPLYRIVKTPADSRKQGAWKIVSATGVILKRGHELAQVLKVFDKAKLRLA</sequence>
<protein>
    <recommendedName>
        <fullName evidence="3">DUF2794 domain-containing protein</fullName>
    </recommendedName>
</protein>
<organism evidence="1 2">
    <name type="scientific">Glycocaulis albus</name>
    <dbReference type="NCBI Taxonomy" id="1382801"/>
    <lineage>
        <taxon>Bacteria</taxon>
        <taxon>Pseudomonadati</taxon>
        <taxon>Pseudomonadota</taxon>
        <taxon>Alphaproteobacteria</taxon>
        <taxon>Maricaulales</taxon>
        <taxon>Maricaulaceae</taxon>
        <taxon>Glycocaulis</taxon>
    </lineage>
</organism>
<dbReference type="Pfam" id="PF10984">
    <property type="entry name" value="DUF2794"/>
    <property type="match status" value="1"/>
</dbReference>
<gene>
    <name evidence="1" type="ORF">GCM10007420_09080</name>
</gene>
<keyword evidence="2" id="KW-1185">Reference proteome</keyword>
<dbReference type="InterPro" id="IPR021252">
    <property type="entry name" value="DUF2794"/>
</dbReference>
<evidence type="ECO:0000313" key="2">
    <source>
        <dbReference type="Proteomes" id="UP000648722"/>
    </source>
</evidence>
<evidence type="ECO:0000313" key="1">
    <source>
        <dbReference type="EMBL" id="GGG95679.1"/>
    </source>
</evidence>
<reference evidence="2" key="1">
    <citation type="journal article" date="2019" name="Int. J. Syst. Evol. Microbiol.">
        <title>The Global Catalogue of Microorganisms (GCM) 10K type strain sequencing project: providing services to taxonomists for standard genome sequencing and annotation.</title>
        <authorList>
            <consortium name="The Broad Institute Genomics Platform"/>
            <consortium name="The Broad Institute Genome Sequencing Center for Infectious Disease"/>
            <person name="Wu L."/>
            <person name="Ma J."/>
        </authorList>
    </citation>
    <scope>NUCLEOTIDE SEQUENCE [LARGE SCALE GENOMIC DNA]</scope>
    <source>
        <strain evidence="2">CGMCC 1.12766</strain>
    </source>
</reference>
<proteinExistence type="predicted"/>
<dbReference type="EMBL" id="BMFS01000003">
    <property type="protein sequence ID" value="GGG95679.1"/>
    <property type="molecule type" value="Genomic_DNA"/>
</dbReference>
<evidence type="ECO:0008006" key="3">
    <source>
        <dbReference type="Google" id="ProtNLM"/>
    </source>
</evidence>
<dbReference type="Proteomes" id="UP000648722">
    <property type="component" value="Unassembled WGS sequence"/>
</dbReference>